<feature type="signal peptide" evidence="1">
    <location>
        <begin position="1"/>
        <end position="19"/>
    </location>
</feature>
<feature type="chain" id="PRO_5002307024" description="SCP domain-containing protein" evidence="1">
    <location>
        <begin position="20"/>
        <end position="76"/>
    </location>
</feature>
<protein>
    <recommendedName>
        <fullName evidence="4">SCP domain-containing protein</fullName>
    </recommendedName>
</protein>
<dbReference type="Proteomes" id="UP000054495">
    <property type="component" value="Unassembled WGS sequence"/>
</dbReference>
<evidence type="ECO:0000256" key="1">
    <source>
        <dbReference type="SAM" id="SignalP"/>
    </source>
</evidence>
<evidence type="ECO:0000313" key="3">
    <source>
        <dbReference type="Proteomes" id="UP000054495"/>
    </source>
</evidence>
<proteinExistence type="predicted"/>
<keyword evidence="1" id="KW-0732">Signal</keyword>
<dbReference type="EMBL" id="KE125061">
    <property type="protein sequence ID" value="EPB72193.1"/>
    <property type="molecule type" value="Genomic_DNA"/>
</dbReference>
<keyword evidence="3" id="KW-1185">Reference proteome</keyword>
<accession>A0A0D6LLX0</accession>
<dbReference type="AlphaFoldDB" id="A0A0D6LLX0"/>
<evidence type="ECO:0000313" key="2">
    <source>
        <dbReference type="EMBL" id="EPB72193.1"/>
    </source>
</evidence>
<evidence type="ECO:0008006" key="4">
    <source>
        <dbReference type="Google" id="ProtNLM"/>
    </source>
</evidence>
<name>A0A0D6LLX0_9BILA</name>
<gene>
    <name evidence="2" type="ORF">ANCCEY_08705</name>
</gene>
<reference evidence="2 3" key="1">
    <citation type="submission" date="2013-05" db="EMBL/GenBank/DDBJ databases">
        <title>Draft genome of the parasitic nematode Anyclostoma ceylanicum.</title>
        <authorList>
            <person name="Mitreva M."/>
        </authorList>
    </citation>
    <scope>NUCLEOTIDE SEQUENCE [LARGE SCALE GENOMIC DNA]</scope>
</reference>
<organism evidence="2 3">
    <name type="scientific">Ancylostoma ceylanicum</name>
    <dbReference type="NCBI Taxonomy" id="53326"/>
    <lineage>
        <taxon>Eukaryota</taxon>
        <taxon>Metazoa</taxon>
        <taxon>Ecdysozoa</taxon>
        <taxon>Nematoda</taxon>
        <taxon>Chromadorea</taxon>
        <taxon>Rhabditida</taxon>
        <taxon>Rhabditina</taxon>
        <taxon>Rhabditomorpha</taxon>
        <taxon>Strongyloidea</taxon>
        <taxon>Ancylostomatidae</taxon>
        <taxon>Ancylostomatinae</taxon>
        <taxon>Ancylostoma</taxon>
    </lineage>
</organism>
<sequence>MQWLFVLLLAVAQISTIFASCVMDNELRKKIVDRHEKFHPTTDRPKYDCALEHMAKDYVTEHGFLLPSLYGVIHVP</sequence>